<feature type="domain" description="BioF2-like acetyltransferase" evidence="1">
    <location>
        <begin position="164"/>
        <end position="293"/>
    </location>
</feature>
<proteinExistence type="predicted"/>
<dbReference type="Pfam" id="PF13480">
    <property type="entry name" value="Acetyltransf_6"/>
    <property type="match status" value="1"/>
</dbReference>
<organism evidence="2 3">
    <name type="scientific">Methanoculleus caldifontis</name>
    <dbReference type="NCBI Taxonomy" id="2651577"/>
    <lineage>
        <taxon>Archaea</taxon>
        <taxon>Methanobacteriati</taxon>
        <taxon>Methanobacteriota</taxon>
        <taxon>Stenosarchaea group</taxon>
        <taxon>Methanomicrobia</taxon>
        <taxon>Methanomicrobiales</taxon>
        <taxon>Methanomicrobiaceae</taxon>
        <taxon>Methanoculleus</taxon>
    </lineage>
</organism>
<dbReference type="EMBL" id="WBKO01000001">
    <property type="protein sequence ID" value="MDV2481665.1"/>
    <property type="molecule type" value="Genomic_DNA"/>
</dbReference>
<accession>A0ABU3X0U7</accession>
<dbReference type="Gene3D" id="3.40.630.30">
    <property type="match status" value="1"/>
</dbReference>
<protein>
    <submittedName>
        <fullName evidence="2">GNAT family N-acetyltransferase</fullName>
    </submittedName>
</protein>
<dbReference type="PANTHER" id="PTHR36174">
    <property type="entry name" value="LIPID II:GLYCINE GLYCYLTRANSFERASE"/>
    <property type="match status" value="1"/>
</dbReference>
<dbReference type="SUPFAM" id="SSF55729">
    <property type="entry name" value="Acyl-CoA N-acyltransferases (Nat)"/>
    <property type="match status" value="1"/>
</dbReference>
<comment type="caution">
    <text evidence="2">The sequence shown here is derived from an EMBL/GenBank/DDBJ whole genome shotgun (WGS) entry which is preliminary data.</text>
</comment>
<sequence length="338" mass="37209">MDRTEVRVLDIDEYPAWDALVATSPQGTVFHTSGWLVRTAGSLNQALAILGCYEDDTLIGGCPLLLSNPYKMLRMAMSAALLAPYGGVVTAGTESTKQRERELHTDRVVAAIRDHIIGERFDHVNLVNSPGLGDIRGFTRNGWEAKVYYTYVLPVNSGVFERISKNARRSIRKAEKLGIVAAEHFDPEGYWTLTENTFSKQNSQPPFSRQHLMSLLEIVREKDLGEMWVARTPSDEIAAAEIIVRDEKAVHRWSAASAEEHLNTGAASLLLGEIAASCADRNCSSLNLMAGNRAHLSTFIASFNPDLVPYYGVERCGIRFRLLRGIKGIAGGMGSRTA</sequence>
<dbReference type="InterPro" id="IPR038740">
    <property type="entry name" value="BioF2-like_GNAT_dom"/>
</dbReference>
<dbReference type="InterPro" id="IPR016181">
    <property type="entry name" value="Acyl_CoA_acyltransferase"/>
</dbReference>
<evidence type="ECO:0000259" key="1">
    <source>
        <dbReference type="Pfam" id="PF13480"/>
    </source>
</evidence>
<gene>
    <name evidence="2" type="ORF">F8E02_06535</name>
</gene>
<evidence type="ECO:0000313" key="3">
    <source>
        <dbReference type="Proteomes" id="UP001281203"/>
    </source>
</evidence>
<keyword evidence="3" id="KW-1185">Reference proteome</keyword>
<dbReference type="InterPro" id="IPR050644">
    <property type="entry name" value="PG_Glycine_Bridge_Synth"/>
</dbReference>
<reference evidence="2 3" key="1">
    <citation type="submission" date="2019-10" db="EMBL/GenBank/DDBJ databases">
        <title>Isolation and characterization of Methanoculleus sp. Wushi-C6 from a hot spring well.</title>
        <authorList>
            <person name="Chen S.-C."/>
            <person name="Lan Z.-H."/>
            <person name="You Y.-T."/>
            <person name="Lai M.-C."/>
        </authorList>
    </citation>
    <scope>NUCLEOTIDE SEQUENCE [LARGE SCALE GENOMIC DNA]</scope>
    <source>
        <strain evidence="2 3">Wushi-C6</strain>
    </source>
</reference>
<name>A0ABU3X0U7_9EURY</name>
<dbReference type="PANTHER" id="PTHR36174:SF1">
    <property type="entry name" value="LIPID II:GLYCINE GLYCYLTRANSFERASE"/>
    <property type="match status" value="1"/>
</dbReference>
<dbReference type="RefSeq" id="WP_317064689.1">
    <property type="nucleotide sequence ID" value="NZ_WBKO01000001.1"/>
</dbReference>
<dbReference type="Proteomes" id="UP001281203">
    <property type="component" value="Unassembled WGS sequence"/>
</dbReference>
<evidence type="ECO:0000313" key="2">
    <source>
        <dbReference type="EMBL" id="MDV2481665.1"/>
    </source>
</evidence>